<sequence>MFSIVKWIVTHVCRRIPHICIRPLAFISSGILVGLIISSRINKHIEANVPLDEIAPKAVSFLLEPGSVCSSKYEIDWSELYELQTRVKVLCYVNTIPMTYKTKARHVMNTWSRHCTKHLFISSEDSTELPVINMNMSHPESRAHLWSKMQKAMRYLYQFRDQYDFFYKVDDDTFATVENLQYALKDLNPDEPIISGFPFTHVIDKGHLSGGAGYVLSRATLKLLVEKALGKHPECPTYDEDLEDVKLCKSQVFLFCFIPYGQNVVKNAK</sequence>
<evidence type="ECO:0000259" key="12">
    <source>
        <dbReference type="Pfam" id="PF02434"/>
    </source>
</evidence>
<protein>
    <recommendedName>
        <fullName evidence="4">N-acetylgalactosaminide beta-1,3-galactosyltransferase</fullName>
        <ecNumber evidence="4">2.4.1.122</ecNumber>
    </recommendedName>
</protein>
<keyword evidence="8" id="KW-0547">Nucleotide-binding</keyword>
<keyword evidence="6 13" id="KW-0808">Transferase</keyword>
<comment type="pathway">
    <text evidence="2">Protein modification; protein glycosylation.</text>
</comment>
<dbReference type="PANTHER" id="PTHR23033:SF14">
    <property type="entry name" value="GLYCOPROTEIN-N-ACETYLGALACTOSAMINE 3-BETA-GALACTOSYLTRANSFERASE 1-RELATED"/>
    <property type="match status" value="1"/>
</dbReference>
<dbReference type="Proteomes" id="UP000316759">
    <property type="component" value="Unassembled WGS sequence"/>
</dbReference>
<organism evidence="13 14">
    <name type="scientific">Fasciola gigantica</name>
    <name type="common">Giant liver fluke</name>
    <dbReference type="NCBI Taxonomy" id="46835"/>
    <lineage>
        <taxon>Eukaryota</taxon>
        <taxon>Metazoa</taxon>
        <taxon>Spiralia</taxon>
        <taxon>Lophotrochozoa</taxon>
        <taxon>Platyhelminthes</taxon>
        <taxon>Trematoda</taxon>
        <taxon>Digenea</taxon>
        <taxon>Plagiorchiida</taxon>
        <taxon>Echinostomata</taxon>
        <taxon>Echinostomatoidea</taxon>
        <taxon>Fasciolidae</taxon>
        <taxon>Fasciola</taxon>
    </lineage>
</organism>
<dbReference type="GO" id="GO:0016020">
    <property type="term" value="C:membrane"/>
    <property type="evidence" value="ECO:0007669"/>
    <property type="project" value="UniProtKB-SubCell"/>
</dbReference>
<dbReference type="UniPathway" id="UPA00378"/>
<dbReference type="EMBL" id="SUNJ01004183">
    <property type="protein sequence ID" value="TPP64643.1"/>
    <property type="molecule type" value="Genomic_DNA"/>
</dbReference>
<evidence type="ECO:0000256" key="5">
    <source>
        <dbReference type="ARBA" id="ARBA00022676"/>
    </source>
</evidence>
<keyword evidence="5 13" id="KW-0328">Glycosyltransferase</keyword>
<keyword evidence="7" id="KW-0812">Transmembrane</keyword>
<name>A0A504YTQ0_FASGI</name>
<keyword evidence="14" id="KW-1185">Reference proteome</keyword>
<evidence type="ECO:0000256" key="3">
    <source>
        <dbReference type="ARBA" id="ARBA00006462"/>
    </source>
</evidence>
<dbReference type="EC" id="2.4.1.122" evidence="4"/>
<proteinExistence type="inferred from homology"/>
<evidence type="ECO:0000256" key="10">
    <source>
        <dbReference type="ARBA" id="ARBA00022989"/>
    </source>
</evidence>
<evidence type="ECO:0000256" key="8">
    <source>
        <dbReference type="ARBA" id="ARBA00022741"/>
    </source>
</evidence>
<dbReference type="Gene3D" id="3.90.550.50">
    <property type="match status" value="1"/>
</dbReference>
<evidence type="ECO:0000256" key="4">
    <source>
        <dbReference type="ARBA" id="ARBA00012557"/>
    </source>
</evidence>
<dbReference type="AlphaFoldDB" id="A0A504YTQ0"/>
<dbReference type="InterPro" id="IPR026050">
    <property type="entry name" value="C1GALT1/C1GALT1_chp1"/>
</dbReference>
<accession>A0A504YTQ0</accession>
<keyword evidence="11" id="KW-0472">Membrane</keyword>
<keyword evidence="10" id="KW-1133">Transmembrane helix</keyword>
<comment type="caution">
    <text evidence="13">The sequence shown here is derived from an EMBL/GenBank/DDBJ whole genome shotgun (WGS) entry which is preliminary data.</text>
</comment>
<reference evidence="13 14" key="1">
    <citation type="submission" date="2019-04" db="EMBL/GenBank/DDBJ databases">
        <title>Annotation for the trematode Fasciola gigantica.</title>
        <authorList>
            <person name="Choi Y.-J."/>
        </authorList>
    </citation>
    <scope>NUCLEOTIDE SEQUENCE [LARGE SCALE GENOMIC DNA]</scope>
    <source>
        <strain evidence="13">Uganda_cow_1</strain>
    </source>
</reference>
<evidence type="ECO:0000256" key="7">
    <source>
        <dbReference type="ARBA" id="ARBA00022692"/>
    </source>
</evidence>
<dbReference type="InterPro" id="IPR003378">
    <property type="entry name" value="Fringe-like_glycosylTrfase"/>
</dbReference>
<gene>
    <name evidence="13" type="ORF">FGIG_12095</name>
</gene>
<evidence type="ECO:0000313" key="14">
    <source>
        <dbReference type="Proteomes" id="UP000316759"/>
    </source>
</evidence>
<evidence type="ECO:0000256" key="1">
    <source>
        <dbReference type="ARBA" id="ARBA00004606"/>
    </source>
</evidence>
<dbReference type="Pfam" id="PF02434">
    <property type="entry name" value="Fringe"/>
    <property type="match status" value="1"/>
</dbReference>
<dbReference type="OrthoDB" id="414175at2759"/>
<keyword evidence="9" id="KW-0735">Signal-anchor</keyword>
<evidence type="ECO:0000256" key="11">
    <source>
        <dbReference type="ARBA" id="ARBA00023136"/>
    </source>
</evidence>
<evidence type="ECO:0000256" key="9">
    <source>
        <dbReference type="ARBA" id="ARBA00022968"/>
    </source>
</evidence>
<dbReference type="PANTHER" id="PTHR23033">
    <property type="entry name" value="BETA1,3-GALACTOSYLTRANSFERASE"/>
    <property type="match status" value="1"/>
</dbReference>
<dbReference type="GO" id="GO:0000166">
    <property type="term" value="F:nucleotide binding"/>
    <property type="evidence" value="ECO:0007669"/>
    <property type="project" value="UniProtKB-KW"/>
</dbReference>
<evidence type="ECO:0000256" key="6">
    <source>
        <dbReference type="ARBA" id="ARBA00022679"/>
    </source>
</evidence>
<dbReference type="STRING" id="46835.A0A504YTQ0"/>
<comment type="similarity">
    <text evidence="3">Belongs to the glycosyltransferase 31 family. Beta3-Gal-T subfamily.</text>
</comment>
<feature type="domain" description="Fringe-like glycosyltransferase" evidence="12">
    <location>
        <begin position="93"/>
        <end position="224"/>
    </location>
</feature>
<evidence type="ECO:0000256" key="2">
    <source>
        <dbReference type="ARBA" id="ARBA00004922"/>
    </source>
</evidence>
<comment type="subcellular location">
    <subcellularLocation>
        <location evidence="1">Membrane</location>
        <topology evidence="1">Single-pass type II membrane protein</topology>
    </subcellularLocation>
</comment>
<dbReference type="GO" id="GO:0016263">
    <property type="term" value="F:glycoprotein-N-acetylgalactosamine 3-beta-galactosyltransferase activity"/>
    <property type="evidence" value="ECO:0007669"/>
    <property type="project" value="UniProtKB-EC"/>
</dbReference>
<evidence type="ECO:0000313" key="13">
    <source>
        <dbReference type="EMBL" id="TPP64643.1"/>
    </source>
</evidence>